<organism evidence="1 2">
    <name type="scientific">Lachnospira intestinalis</name>
    <dbReference type="NCBI Taxonomy" id="3133158"/>
    <lineage>
        <taxon>Bacteria</taxon>
        <taxon>Bacillati</taxon>
        <taxon>Bacillota</taxon>
        <taxon>Clostridia</taxon>
        <taxon>Lachnospirales</taxon>
        <taxon>Lachnospiraceae</taxon>
        <taxon>Lachnospira</taxon>
    </lineage>
</organism>
<comment type="caution">
    <text evidence="1">The sequence shown here is derived from an EMBL/GenBank/DDBJ whole genome shotgun (WGS) entry which is preliminary data.</text>
</comment>
<dbReference type="Proteomes" id="UP001480973">
    <property type="component" value="Unassembled WGS sequence"/>
</dbReference>
<keyword evidence="2" id="KW-1185">Reference proteome</keyword>
<proteinExistence type="predicted"/>
<evidence type="ECO:0000313" key="2">
    <source>
        <dbReference type="Proteomes" id="UP001480973"/>
    </source>
</evidence>
<name>A0ABV1GLU6_9FIRM</name>
<protein>
    <submittedName>
        <fullName evidence="1">Uncharacterized protein</fullName>
    </submittedName>
</protein>
<dbReference type="EMBL" id="JBBMES010000004">
    <property type="protein sequence ID" value="MEQ2534470.1"/>
    <property type="molecule type" value="Genomic_DNA"/>
</dbReference>
<gene>
    <name evidence="1" type="ORF">WMO38_05010</name>
</gene>
<reference evidence="1 2" key="1">
    <citation type="submission" date="2024-03" db="EMBL/GenBank/DDBJ databases">
        <title>Human intestinal bacterial collection.</title>
        <authorList>
            <person name="Pauvert C."/>
            <person name="Hitch T.C.A."/>
            <person name="Clavel T."/>
        </authorList>
    </citation>
    <scope>NUCLEOTIDE SEQUENCE [LARGE SCALE GENOMIC DNA]</scope>
    <source>
        <strain evidence="1 2">CLA-JM-H10</strain>
    </source>
</reference>
<sequence>MTKVRVLAEYASNRLAEIYEERSINSMRWFILPNKEAIHVDIVTSDLLVIEFADNEEKAKIYMADDGQTYYIGDYATPDELFIAMMKEIEYELKTS</sequence>
<evidence type="ECO:0000313" key="1">
    <source>
        <dbReference type="EMBL" id="MEQ2534470.1"/>
    </source>
</evidence>
<accession>A0ABV1GLU6</accession>